<dbReference type="RefSeq" id="WP_234866336.1">
    <property type="nucleotide sequence ID" value="NZ_JAKEVY010000003.1"/>
</dbReference>
<protein>
    <submittedName>
        <fullName evidence="2">Relaxase domain-containing protein</fullName>
    </submittedName>
</protein>
<dbReference type="Gene3D" id="2.30.30.940">
    <property type="match status" value="1"/>
</dbReference>
<dbReference type="EMBL" id="JAKEVY010000003">
    <property type="protein sequence ID" value="MCF1715383.1"/>
    <property type="molecule type" value="Genomic_DNA"/>
</dbReference>
<dbReference type="Gene3D" id="3.40.50.300">
    <property type="entry name" value="P-loop containing nucleotide triphosphate hydrolases"/>
    <property type="match status" value="2"/>
</dbReference>
<dbReference type="Proteomes" id="UP001200145">
    <property type="component" value="Unassembled WGS sequence"/>
</dbReference>
<dbReference type="NCBIfam" id="NF041492">
    <property type="entry name" value="MobF"/>
    <property type="match status" value="1"/>
</dbReference>
<feature type="domain" description="AAA+ ATPase" evidence="1">
    <location>
        <begin position="426"/>
        <end position="559"/>
    </location>
</feature>
<sequence length="911" mass="102106">MIRMIQSRSANNAKEYFSESLLRSDYYMNEQEFKGLFRGKVAELLGIKREIQKDVFHTLCENIHPIEGVPLTPLKKTNRTVGYDINFHCPKSVSVLHALSKDGHILQAFHQSVLETMNDIEQDAQTRVRKNGKDENRPADGLLYADFIHQTARPVKDDLPDPHLHCHCFVFNVTWDDIEGKFKAGQFRNIKRDMPYYQALFHKRLADNLMELGYKVRPTKAAFEIEGVPEHIIDLFSKRTNEIGQLAKDQQITDAKELDKLGGKTRAKKKKGLTIPQLRAYWIEQIKDMGFDLGLKNTVLRFADPIRGMLIKARNAVDYALDHQFERASVVPMRKLLESAIRYAIGCPRVTVSGIKNSFSKNKNIIKSHDGDGVSCSTVEIVKEELAIVKLVNQTKGRNAPAYSYPPSLLLEDEQATAIQHVLTTTDPVSIIMGRAGTGKTSLMQEAVAKFSEAGKSVLVVAPTAEASRGVLRQEGFGGAETVAKLLTDKTLQEKLTNQVLWVDEAGLLGTKDMLALLRLADARNAQLILSGDTKQHSSVTRGDALRLLDEVAGVKPVGLSTIRRQKQEQYRYAVEALSIGDAVKGYQTLATMGAIEEVDPEDTTSALVDQYISLTKRKKSVLVVSPTHHQCGVVTEAIRKTLKAKKQIRQQDKLVSQLISLNLTEAERTEKKSYQKGLMIRVNRKTDSLKAHSYGEVTQVFKDSIELTDKNGGVHLVPYEALKEAEVYRKAELPLAKGDKIRATRNGMDKEKRRINNGQELVIKSINKDGSIVAESETTKCQYFIGEEFQHIQHAYCLTSHASQGKTVDVVLVSQPTGTFTASDLKQFYVSASRGRYDLKIYTDDKEGLLDHVAVLKKRKSALELLNFKENGEAIAGLQDCEIPSNQRTHSGFIRPFCDFILAVFYYNCH</sequence>
<dbReference type="CDD" id="cd18809">
    <property type="entry name" value="SF1_C_RecD"/>
    <property type="match status" value="1"/>
</dbReference>
<evidence type="ECO:0000259" key="1">
    <source>
        <dbReference type="SMART" id="SM00382"/>
    </source>
</evidence>
<dbReference type="SUPFAM" id="SSF52540">
    <property type="entry name" value="P-loop containing nucleoside triphosphate hydrolases"/>
    <property type="match status" value="2"/>
</dbReference>
<dbReference type="Pfam" id="PF13604">
    <property type="entry name" value="AAA_30"/>
    <property type="match status" value="1"/>
</dbReference>
<comment type="caution">
    <text evidence="2">The sequence shown here is derived from an EMBL/GenBank/DDBJ whole genome shotgun (WGS) entry which is preliminary data.</text>
</comment>
<dbReference type="SMART" id="SM00382">
    <property type="entry name" value="AAA"/>
    <property type="match status" value="1"/>
</dbReference>
<dbReference type="CDD" id="cd17933">
    <property type="entry name" value="DEXSc_RecD-like"/>
    <property type="match status" value="1"/>
</dbReference>
<keyword evidence="3" id="KW-1185">Reference proteome</keyword>
<reference evidence="2 3" key="1">
    <citation type="submission" date="2022-01" db="EMBL/GenBank/DDBJ databases">
        <title>Flavihumibacter sp. nov., isolated from sediment of a river.</title>
        <authorList>
            <person name="Liu H."/>
        </authorList>
    </citation>
    <scope>NUCLEOTIDE SEQUENCE [LARGE SCALE GENOMIC DNA]</scope>
    <source>
        <strain evidence="2 3">RY-1</strain>
    </source>
</reference>
<dbReference type="Pfam" id="PF08751">
    <property type="entry name" value="TrwC"/>
    <property type="match status" value="1"/>
</dbReference>
<dbReference type="InterPro" id="IPR050534">
    <property type="entry name" value="Coronavir_polyprotein_1ab"/>
</dbReference>
<name>A0ABS9BJR4_9BACT</name>
<dbReference type="InterPro" id="IPR027417">
    <property type="entry name" value="P-loop_NTPase"/>
</dbReference>
<evidence type="ECO:0000313" key="3">
    <source>
        <dbReference type="Proteomes" id="UP001200145"/>
    </source>
</evidence>
<dbReference type="InterPro" id="IPR014862">
    <property type="entry name" value="TrwC"/>
</dbReference>
<dbReference type="PANTHER" id="PTHR43788">
    <property type="entry name" value="DNA2/NAM7 HELICASE FAMILY MEMBER"/>
    <property type="match status" value="1"/>
</dbReference>
<dbReference type="NCBIfam" id="TIGR02686">
    <property type="entry name" value="relax_trwC"/>
    <property type="match status" value="1"/>
</dbReference>
<dbReference type="InterPro" id="IPR014059">
    <property type="entry name" value="TraI/TrwC_relax"/>
</dbReference>
<evidence type="ECO:0000313" key="2">
    <source>
        <dbReference type="EMBL" id="MCF1715383.1"/>
    </source>
</evidence>
<accession>A0ABS9BJR4</accession>
<gene>
    <name evidence="2" type="ORF">L0U88_12170</name>
</gene>
<dbReference type="InterPro" id="IPR003593">
    <property type="entry name" value="AAA+_ATPase"/>
</dbReference>
<dbReference type="SUPFAM" id="SSF55464">
    <property type="entry name" value="Origin of replication-binding domain, RBD-like"/>
    <property type="match status" value="1"/>
</dbReference>
<organism evidence="2 3">
    <name type="scientific">Flavihumibacter fluminis</name>
    <dbReference type="NCBI Taxonomy" id="2909236"/>
    <lineage>
        <taxon>Bacteria</taxon>
        <taxon>Pseudomonadati</taxon>
        <taxon>Bacteroidota</taxon>
        <taxon>Chitinophagia</taxon>
        <taxon>Chitinophagales</taxon>
        <taxon>Chitinophagaceae</taxon>
        <taxon>Flavihumibacter</taxon>
    </lineage>
</organism>
<proteinExistence type="predicted"/>